<dbReference type="EMBL" id="JARBJD010000190">
    <property type="protein sequence ID" value="KAK2947845.1"/>
    <property type="molecule type" value="Genomic_DNA"/>
</dbReference>
<name>A0ABQ9XCB4_9EUKA</name>
<dbReference type="Proteomes" id="UP001281761">
    <property type="component" value="Unassembled WGS sequence"/>
</dbReference>
<proteinExistence type="predicted"/>
<feature type="compositionally biased region" description="Basic and acidic residues" evidence="1">
    <location>
        <begin position="529"/>
        <end position="561"/>
    </location>
</feature>
<organism evidence="2 3">
    <name type="scientific">Blattamonas nauphoetae</name>
    <dbReference type="NCBI Taxonomy" id="2049346"/>
    <lineage>
        <taxon>Eukaryota</taxon>
        <taxon>Metamonada</taxon>
        <taxon>Preaxostyla</taxon>
        <taxon>Oxymonadida</taxon>
        <taxon>Blattamonas</taxon>
    </lineage>
</organism>
<evidence type="ECO:0000313" key="2">
    <source>
        <dbReference type="EMBL" id="KAK2947845.1"/>
    </source>
</evidence>
<gene>
    <name evidence="2" type="ORF">BLNAU_17265</name>
</gene>
<comment type="caution">
    <text evidence="2">The sequence shown here is derived from an EMBL/GenBank/DDBJ whole genome shotgun (WGS) entry which is preliminary data.</text>
</comment>
<keyword evidence="3" id="KW-1185">Reference proteome</keyword>
<reference evidence="2 3" key="1">
    <citation type="journal article" date="2022" name="bioRxiv">
        <title>Genomics of Preaxostyla Flagellates Illuminates Evolutionary Transitions and the Path Towards Mitochondrial Loss.</title>
        <authorList>
            <person name="Novak L.V.F."/>
            <person name="Treitli S.C."/>
            <person name="Pyrih J."/>
            <person name="Halakuc P."/>
            <person name="Pipaliya S.V."/>
            <person name="Vacek V."/>
            <person name="Brzon O."/>
            <person name="Soukal P."/>
            <person name="Eme L."/>
            <person name="Dacks J.B."/>
            <person name="Karnkowska A."/>
            <person name="Elias M."/>
            <person name="Hampl V."/>
        </authorList>
    </citation>
    <scope>NUCLEOTIDE SEQUENCE [LARGE SCALE GENOMIC DNA]</scope>
    <source>
        <strain evidence="2">NAU3</strain>
        <tissue evidence="2">Gut</tissue>
    </source>
</reference>
<feature type="region of interest" description="Disordered" evidence="1">
    <location>
        <begin position="505"/>
        <end position="564"/>
    </location>
</feature>
<accession>A0ABQ9XCB4</accession>
<evidence type="ECO:0000256" key="1">
    <source>
        <dbReference type="SAM" id="MobiDB-lite"/>
    </source>
</evidence>
<sequence>MTALDAKPCSATDSPCPDCSPFLNWTDDQTESVDDWVFIFRSLVATVKLQPAVDDSLEGKAVKFLQYIHPRNIKSTTDFLHSFASNTDASLRNFVQCVVVLISSANQTITTAAMRMVETLISNSHAHTRATLVNADLIPQLITTLNPPSLSFTEAVDIHSSLMITITSFLWLASPYSLSRLGIEDHDKQQAVHEAVLQRVLTPWKKYICLLCANRFSLIDGMHSRKLMALLAQILGISPFYQPTIDFVLHMPVFLAIPSCFTFFEQEGSIWAFLYFMVDPQREWYTKQGTAQQMWKTVHRMLRMEGIEDVIEEKHRNDKSSISRLDTSTRDLWSDGMCWTMRTSMWMRQDGIHLRLEQTRFWDWRALVAFAAVSHRPISPQTSERTLDVESVVVLLSAANEVLPSLTSPETCDLYISLLHIVNNSFSLATRDGLAQLASEDDDELQAVHETILSQVVIPSEKSICDLCVNRLPMIVGGQSRHFEDVHAELLEMCACHHPTMDDMCDEEETKEEGERKTRKGVGGSGSERMVDKEDGSDRHGCSGGKEEEWKERKEADEVKRGNARLPSHASLRLCPLRPTKLSVAFRRARRRHRN</sequence>
<protein>
    <submittedName>
        <fullName evidence="2">Uncharacterized protein</fullName>
    </submittedName>
</protein>
<evidence type="ECO:0000313" key="3">
    <source>
        <dbReference type="Proteomes" id="UP001281761"/>
    </source>
</evidence>